<keyword evidence="3" id="KW-1185">Reference proteome</keyword>
<feature type="compositionally biased region" description="Pro residues" evidence="1">
    <location>
        <begin position="30"/>
        <end position="44"/>
    </location>
</feature>
<feature type="compositionally biased region" description="Low complexity" evidence="1">
    <location>
        <begin position="57"/>
        <end position="69"/>
    </location>
</feature>
<evidence type="ECO:0000313" key="2">
    <source>
        <dbReference type="EMBL" id="EXB74898.1"/>
    </source>
</evidence>
<evidence type="ECO:0000256" key="1">
    <source>
        <dbReference type="SAM" id="MobiDB-lite"/>
    </source>
</evidence>
<feature type="compositionally biased region" description="Polar residues" evidence="1">
    <location>
        <begin position="1"/>
        <end position="13"/>
    </location>
</feature>
<dbReference type="Proteomes" id="UP000030645">
    <property type="component" value="Unassembled WGS sequence"/>
</dbReference>
<dbReference type="AlphaFoldDB" id="W9R6Y9"/>
<name>W9R6Y9_9ROSA</name>
<evidence type="ECO:0000313" key="3">
    <source>
        <dbReference type="Proteomes" id="UP000030645"/>
    </source>
</evidence>
<feature type="region of interest" description="Disordered" evidence="1">
    <location>
        <begin position="1"/>
        <end position="84"/>
    </location>
</feature>
<proteinExistence type="predicted"/>
<accession>W9R6Y9</accession>
<reference evidence="3" key="1">
    <citation type="submission" date="2013-01" db="EMBL/GenBank/DDBJ databases">
        <title>Draft Genome Sequence of a Mulberry Tree, Morus notabilis C.K. Schneid.</title>
        <authorList>
            <person name="He N."/>
            <person name="Zhao S."/>
        </authorList>
    </citation>
    <scope>NUCLEOTIDE SEQUENCE</scope>
</reference>
<dbReference type="EMBL" id="KE344662">
    <property type="protein sequence ID" value="EXB74898.1"/>
    <property type="molecule type" value="Genomic_DNA"/>
</dbReference>
<protein>
    <submittedName>
        <fullName evidence="2">Uncharacterized protein</fullName>
    </submittedName>
</protein>
<gene>
    <name evidence="2" type="ORF">L484_018606</name>
</gene>
<organism evidence="2 3">
    <name type="scientific">Morus notabilis</name>
    <dbReference type="NCBI Taxonomy" id="981085"/>
    <lineage>
        <taxon>Eukaryota</taxon>
        <taxon>Viridiplantae</taxon>
        <taxon>Streptophyta</taxon>
        <taxon>Embryophyta</taxon>
        <taxon>Tracheophyta</taxon>
        <taxon>Spermatophyta</taxon>
        <taxon>Magnoliopsida</taxon>
        <taxon>eudicotyledons</taxon>
        <taxon>Gunneridae</taxon>
        <taxon>Pentapetalae</taxon>
        <taxon>rosids</taxon>
        <taxon>fabids</taxon>
        <taxon>Rosales</taxon>
        <taxon>Moraceae</taxon>
        <taxon>Moreae</taxon>
        <taxon>Morus</taxon>
    </lineage>
</organism>
<sequence length="114" mass="13085">MTQETRNNQTAKGQNHHMRREATPAQGSPLLPPPPPTKPRPPPKFALQHRVNNPCATTPQKTTPRQQQPRLRHQLRPTHQANRPLHLDLKFRAKILIAPTSFKCQHAQERQPNT</sequence>